<dbReference type="EMBL" id="HBNS01027998">
    <property type="protein sequence ID" value="CAE4620770.1"/>
    <property type="molecule type" value="Transcribed_RNA"/>
</dbReference>
<dbReference type="GO" id="GO:0009247">
    <property type="term" value="P:glycolipid biosynthetic process"/>
    <property type="evidence" value="ECO:0007669"/>
    <property type="project" value="TreeGrafter"/>
</dbReference>
<dbReference type="Gene3D" id="3.40.50.720">
    <property type="entry name" value="NAD(P)-binding Rossmann-like Domain"/>
    <property type="match status" value="1"/>
</dbReference>
<comment type="similarity">
    <text evidence="1">Belongs to the saccharopine dehydrogenase family.</text>
</comment>
<name>A0A7S4VUY8_9STRA</name>
<organism evidence="4">
    <name type="scientific">Ditylum brightwellii</name>
    <dbReference type="NCBI Taxonomy" id="49249"/>
    <lineage>
        <taxon>Eukaryota</taxon>
        <taxon>Sar</taxon>
        <taxon>Stramenopiles</taxon>
        <taxon>Ochrophyta</taxon>
        <taxon>Bacillariophyta</taxon>
        <taxon>Mediophyceae</taxon>
        <taxon>Lithodesmiophycidae</taxon>
        <taxon>Lithodesmiales</taxon>
        <taxon>Lithodesmiaceae</taxon>
        <taxon>Ditylum</taxon>
    </lineage>
</organism>
<feature type="region of interest" description="Disordered" evidence="2">
    <location>
        <begin position="233"/>
        <end position="261"/>
    </location>
</feature>
<sequence>MNSNNSNNNTQNRDFDLIIWGATGFTGKLACAYLSNDTSKFYSYNLQNVCTPQNKKDRRTIKWAVAGRSKSKLSSLLSSVSAPSSTPIFVIPSIDDASKPLIDDMVSKTKCIVSLAGPFQLYSDSIVESCCRLGTHYVDVTGEPLWVRRCVDRGYDEMAKRSGACIVNFCGYDSIPSDIGCLFALGELEKMKEGEGGGGSTLHRKVTCYQCVFDGGKPSMSGGTLASDVLTTNTTQSSSSSSSPTMIHPHLFSENSSNNKNNSNQFQTKAWYSKDVKSWVGPFPMEKINVPATNRSAYFLNYAASSSLNNSNSQNKFSYQEVAVAPTQKAAMKLERLRTHPIPPSKMEQMIEQGRLPKPGQGPTPSHRSVLSFMALLVAEEEEDPNNNHETKERKVCVAIKGGDPGYEETSKMVIESALCLILQPNSCPGLAKGGGGFQSSAMCMGRALITRLQHAGIQFLKVEDAKKEVDLFWSDGMKRMMEMKEKKGPRAKL</sequence>
<evidence type="ECO:0000256" key="2">
    <source>
        <dbReference type="SAM" id="MobiDB-lite"/>
    </source>
</evidence>
<dbReference type="PANTHER" id="PTHR12286:SF5">
    <property type="entry name" value="SACCHAROPINE DEHYDROGENASE-LIKE OXIDOREDUCTASE"/>
    <property type="match status" value="1"/>
</dbReference>
<proteinExistence type="inferred from homology"/>
<dbReference type="GO" id="GO:0005886">
    <property type="term" value="C:plasma membrane"/>
    <property type="evidence" value="ECO:0007669"/>
    <property type="project" value="TreeGrafter"/>
</dbReference>
<dbReference type="InterPro" id="IPR005097">
    <property type="entry name" value="Sacchrp_dh_NADP-bd"/>
</dbReference>
<evidence type="ECO:0000259" key="3">
    <source>
        <dbReference type="Pfam" id="PF03435"/>
    </source>
</evidence>
<dbReference type="AlphaFoldDB" id="A0A7S4VUY8"/>
<dbReference type="PANTHER" id="PTHR12286">
    <property type="entry name" value="SACCHAROPINE DEHYDROGENASE-LIKE OXIDOREDUCTASE"/>
    <property type="match status" value="1"/>
</dbReference>
<protein>
    <recommendedName>
        <fullName evidence="3">Saccharopine dehydrogenase NADP binding domain-containing protein</fullName>
    </recommendedName>
</protein>
<dbReference type="InterPro" id="IPR051276">
    <property type="entry name" value="Saccharopine_DH-like_oxidrdct"/>
</dbReference>
<evidence type="ECO:0000313" key="4">
    <source>
        <dbReference type="EMBL" id="CAE4620770.1"/>
    </source>
</evidence>
<reference evidence="4" key="1">
    <citation type="submission" date="2021-01" db="EMBL/GenBank/DDBJ databases">
        <authorList>
            <person name="Corre E."/>
            <person name="Pelletier E."/>
            <person name="Niang G."/>
            <person name="Scheremetjew M."/>
            <person name="Finn R."/>
            <person name="Kale V."/>
            <person name="Holt S."/>
            <person name="Cochrane G."/>
            <person name="Meng A."/>
            <person name="Brown T."/>
            <person name="Cohen L."/>
        </authorList>
    </citation>
    <scope>NUCLEOTIDE SEQUENCE</scope>
    <source>
        <strain evidence="4">GSO104</strain>
    </source>
</reference>
<accession>A0A7S4VUY8</accession>
<evidence type="ECO:0000256" key="1">
    <source>
        <dbReference type="ARBA" id="ARBA00038048"/>
    </source>
</evidence>
<dbReference type="Pfam" id="PF03435">
    <property type="entry name" value="Sacchrp_dh_NADP"/>
    <property type="match status" value="1"/>
</dbReference>
<gene>
    <name evidence="4" type="ORF">DBRI00130_LOCUS22014</name>
</gene>
<feature type="domain" description="Saccharopine dehydrogenase NADP binding" evidence="3">
    <location>
        <begin position="60"/>
        <end position="141"/>
    </location>
</feature>